<evidence type="ECO:0000256" key="3">
    <source>
        <dbReference type="ARBA" id="ARBA00023163"/>
    </source>
</evidence>
<evidence type="ECO:0000256" key="1">
    <source>
        <dbReference type="ARBA" id="ARBA00009437"/>
    </source>
</evidence>
<dbReference type="GO" id="GO:0000976">
    <property type="term" value="F:transcription cis-regulatory region binding"/>
    <property type="evidence" value="ECO:0007669"/>
    <property type="project" value="TreeGrafter"/>
</dbReference>
<dbReference type="CDD" id="cd05466">
    <property type="entry name" value="PBP2_LTTR_substrate"/>
    <property type="match status" value="1"/>
</dbReference>
<evidence type="ECO:0000259" key="4">
    <source>
        <dbReference type="Pfam" id="PF03466"/>
    </source>
</evidence>
<dbReference type="InterPro" id="IPR005119">
    <property type="entry name" value="LysR_subst-bd"/>
</dbReference>
<gene>
    <name evidence="5" type="ORF">IV57_GL000411</name>
</gene>
<dbReference type="PANTHER" id="PTHR30126">
    <property type="entry name" value="HTH-TYPE TRANSCRIPTIONAL REGULATOR"/>
    <property type="match status" value="1"/>
</dbReference>
<feature type="domain" description="LysR substrate-binding" evidence="4">
    <location>
        <begin position="51"/>
        <end position="249"/>
    </location>
</feature>
<comment type="similarity">
    <text evidence="1">Belongs to the LysR transcriptional regulatory family.</text>
</comment>
<dbReference type="AlphaFoldDB" id="A0A0R2LBP3"/>
<dbReference type="Proteomes" id="UP000051006">
    <property type="component" value="Unassembled WGS sequence"/>
</dbReference>
<dbReference type="Pfam" id="PF03466">
    <property type="entry name" value="LysR_substrate"/>
    <property type="match status" value="1"/>
</dbReference>
<proteinExistence type="inferred from homology"/>
<keyword evidence="6" id="KW-1185">Reference proteome</keyword>
<dbReference type="EMBL" id="JQCF01000010">
    <property type="protein sequence ID" value="KRN99353.1"/>
    <property type="molecule type" value="Genomic_DNA"/>
</dbReference>
<dbReference type="PATRIC" id="fig|993692.3.peg.416"/>
<dbReference type="GO" id="GO:0006355">
    <property type="term" value="P:regulation of DNA-templated transcription"/>
    <property type="evidence" value="ECO:0007669"/>
    <property type="project" value="TreeGrafter"/>
</dbReference>
<evidence type="ECO:0000256" key="2">
    <source>
        <dbReference type="ARBA" id="ARBA00023015"/>
    </source>
</evidence>
<name>A0A0R2LBP3_9LACO</name>
<dbReference type="PANTHER" id="PTHR30126:SF100">
    <property type="entry name" value="LYSR-FAMILY TRANSCRIPTIONAL REGULATOR"/>
    <property type="match status" value="1"/>
</dbReference>
<dbReference type="SUPFAM" id="SSF53850">
    <property type="entry name" value="Periplasmic binding protein-like II"/>
    <property type="match status" value="1"/>
</dbReference>
<keyword evidence="2" id="KW-0805">Transcription regulation</keyword>
<dbReference type="STRING" id="993692.IV57_GL000411"/>
<evidence type="ECO:0000313" key="6">
    <source>
        <dbReference type="Proteomes" id="UP000051006"/>
    </source>
</evidence>
<sequence>MKKLTTLIGEPPFIFHGKQMQLTDGGKKLIPLVNQVLADYDKILALKSHHQITGDLRISVPESLMLYGSGPIFSQYVRDYPEVNLIINNATCLKNHERLLADQADIALMLWTPLRENKQLQIDDFGKQEFSLITSIDGPDTWGELMELDQKHFVINEKECGYRLAFEKFIQSKSIADIQTMEVWSLAAIKQTVIDGLGFSFLPDFVIQDELQNKLLKRIPVDIPTNLHIQLLSRNNWQNPAIKQMLENLSNIF</sequence>
<evidence type="ECO:0000313" key="5">
    <source>
        <dbReference type="EMBL" id="KRN99353.1"/>
    </source>
</evidence>
<reference evidence="5 6" key="1">
    <citation type="journal article" date="2015" name="Genome Announc.">
        <title>Expanding the biotechnology potential of lactobacilli through comparative genomics of 213 strains and associated genera.</title>
        <authorList>
            <person name="Sun Z."/>
            <person name="Harris H.M."/>
            <person name="McCann A."/>
            <person name="Guo C."/>
            <person name="Argimon S."/>
            <person name="Zhang W."/>
            <person name="Yang X."/>
            <person name="Jeffery I.B."/>
            <person name="Cooney J.C."/>
            <person name="Kagawa T.F."/>
            <person name="Liu W."/>
            <person name="Song Y."/>
            <person name="Salvetti E."/>
            <person name="Wrobel A."/>
            <person name="Rasinkangas P."/>
            <person name="Parkhill J."/>
            <person name="Rea M.C."/>
            <person name="O'Sullivan O."/>
            <person name="Ritari J."/>
            <person name="Douillard F.P."/>
            <person name="Paul Ross R."/>
            <person name="Yang R."/>
            <person name="Briner A.E."/>
            <person name="Felis G.E."/>
            <person name="de Vos W.M."/>
            <person name="Barrangou R."/>
            <person name="Klaenhammer T.R."/>
            <person name="Caufield P.W."/>
            <person name="Cui Y."/>
            <person name="Zhang H."/>
            <person name="O'Toole P.W."/>
        </authorList>
    </citation>
    <scope>NUCLEOTIDE SEQUENCE [LARGE SCALE GENOMIC DNA]</scope>
    <source>
        <strain evidence="5 6">DSM 24716</strain>
    </source>
</reference>
<comment type="caution">
    <text evidence="5">The sequence shown here is derived from an EMBL/GenBank/DDBJ whole genome shotgun (WGS) entry which is preliminary data.</text>
</comment>
<organism evidence="5 6">
    <name type="scientific">Companilactobacillus kimchiensis</name>
    <dbReference type="NCBI Taxonomy" id="993692"/>
    <lineage>
        <taxon>Bacteria</taxon>
        <taxon>Bacillati</taxon>
        <taxon>Bacillota</taxon>
        <taxon>Bacilli</taxon>
        <taxon>Lactobacillales</taxon>
        <taxon>Lactobacillaceae</taxon>
        <taxon>Companilactobacillus</taxon>
    </lineage>
</organism>
<dbReference type="Gene3D" id="3.40.190.290">
    <property type="match status" value="1"/>
</dbReference>
<keyword evidence="3" id="KW-0804">Transcription</keyword>
<accession>A0A0R2LBP3</accession>
<protein>
    <recommendedName>
        <fullName evidence="4">LysR substrate-binding domain-containing protein</fullName>
    </recommendedName>
</protein>